<sequence>MIVALLEDRPIYVFDEWAADQDPEFRKYFYTELLPTLRARGKTVLAVSHDDRYFSCADRVITMEQGQIRSIQRAADGAGP</sequence>
<accession>A0A9X3F082</accession>
<keyword evidence="3" id="KW-0067">ATP-binding</keyword>
<dbReference type="Gene3D" id="3.40.50.300">
    <property type="entry name" value="P-loop containing nucleotide triphosphate hydrolases"/>
    <property type="match status" value="1"/>
</dbReference>
<evidence type="ECO:0000256" key="1">
    <source>
        <dbReference type="ARBA" id="ARBA00022448"/>
    </source>
</evidence>
<dbReference type="GO" id="GO:0043190">
    <property type="term" value="C:ATP-binding cassette (ABC) transporter complex"/>
    <property type="evidence" value="ECO:0007669"/>
    <property type="project" value="TreeGrafter"/>
</dbReference>
<dbReference type="AlphaFoldDB" id="A0A9X3F082"/>
<proteinExistence type="predicted"/>
<dbReference type="Proteomes" id="UP001150924">
    <property type="component" value="Unassembled WGS sequence"/>
</dbReference>
<dbReference type="GO" id="GO:0005524">
    <property type="term" value="F:ATP binding"/>
    <property type="evidence" value="ECO:0007669"/>
    <property type="project" value="UniProtKB-KW"/>
</dbReference>
<keyword evidence="2" id="KW-0547">Nucleotide-binding</keyword>
<gene>
    <name evidence="4" type="ORF">OV079_50705</name>
</gene>
<dbReference type="RefSeq" id="WP_267777751.1">
    <property type="nucleotide sequence ID" value="NZ_JAPNKE010000002.1"/>
</dbReference>
<name>A0A9X3F082_9BACT</name>
<keyword evidence="5" id="KW-1185">Reference proteome</keyword>
<dbReference type="GO" id="GO:0042626">
    <property type="term" value="F:ATPase-coupled transmembrane transporter activity"/>
    <property type="evidence" value="ECO:0007669"/>
    <property type="project" value="TreeGrafter"/>
</dbReference>
<dbReference type="PANTHER" id="PTHR43553:SF11">
    <property type="entry name" value="ABC TRANSPORTER ATP-BINDING_PERMEASE PROTEIN YOJI"/>
    <property type="match status" value="1"/>
</dbReference>
<organism evidence="4 5">
    <name type="scientific">Nannocystis pusilla</name>
    <dbReference type="NCBI Taxonomy" id="889268"/>
    <lineage>
        <taxon>Bacteria</taxon>
        <taxon>Pseudomonadati</taxon>
        <taxon>Myxococcota</taxon>
        <taxon>Polyangia</taxon>
        <taxon>Nannocystales</taxon>
        <taxon>Nannocystaceae</taxon>
        <taxon>Nannocystis</taxon>
    </lineage>
</organism>
<reference evidence="4" key="1">
    <citation type="submission" date="2022-11" db="EMBL/GenBank/DDBJ databases">
        <title>Minimal conservation of predation-associated metabolite biosynthetic gene clusters underscores biosynthetic potential of Myxococcota including descriptions for ten novel species: Archangium lansinium sp. nov., Myxococcus landrumus sp. nov., Nannocystis bai.</title>
        <authorList>
            <person name="Ahearne A."/>
            <person name="Stevens C."/>
            <person name="Phillips K."/>
        </authorList>
    </citation>
    <scope>NUCLEOTIDE SEQUENCE</scope>
    <source>
        <strain evidence="4">Na p29</strain>
    </source>
</reference>
<comment type="caution">
    <text evidence="4">The sequence shown here is derived from an EMBL/GenBank/DDBJ whole genome shotgun (WGS) entry which is preliminary data.</text>
</comment>
<keyword evidence="1" id="KW-0813">Transport</keyword>
<evidence type="ECO:0000313" key="4">
    <source>
        <dbReference type="EMBL" id="MCY1013669.1"/>
    </source>
</evidence>
<dbReference type="SUPFAM" id="SSF52540">
    <property type="entry name" value="P-loop containing nucleoside triphosphate hydrolases"/>
    <property type="match status" value="1"/>
</dbReference>
<evidence type="ECO:0000313" key="5">
    <source>
        <dbReference type="Proteomes" id="UP001150924"/>
    </source>
</evidence>
<dbReference type="EMBL" id="JAPNKE010000002">
    <property type="protein sequence ID" value="MCY1013669.1"/>
    <property type="molecule type" value="Genomic_DNA"/>
</dbReference>
<evidence type="ECO:0000256" key="3">
    <source>
        <dbReference type="ARBA" id="ARBA00022840"/>
    </source>
</evidence>
<dbReference type="InterPro" id="IPR027417">
    <property type="entry name" value="P-loop_NTPase"/>
</dbReference>
<evidence type="ECO:0000256" key="2">
    <source>
        <dbReference type="ARBA" id="ARBA00022741"/>
    </source>
</evidence>
<dbReference type="PANTHER" id="PTHR43553">
    <property type="entry name" value="HEAVY METAL TRANSPORTER"/>
    <property type="match status" value="1"/>
</dbReference>
<dbReference type="InterPro" id="IPR050095">
    <property type="entry name" value="ECF_ABC_transporter_ATP-bd"/>
</dbReference>
<protein>
    <submittedName>
        <fullName evidence="4">Uncharacterized protein</fullName>
    </submittedName>
</protein>